<dbReference type="Gene3D" id="3.40.50.300">
    <property type="entry name" value="P-loop containing nucleotide triphosphate hydrolases"/>
    <property type="match status" value="1"/>
</dbReference>
<dbReference type="STRING" id="1798661.A3D65_04880"/>
<evidence type="ECO:0000313" key="4">
    <source>
        <dbReference type="Proteomes" id="UP000177996"/>
    </source>
</evidence>
<name>A0A1G2D6I1_9BACT</name>
<evidence type="ECO:0000313" key="3">
    <source>
        <dbReference type="EMBL" id="OGZ08560.1"/>
    </source>
</evidence>
<dbReference type="EMBL" id="MHLL01000032">
    <property type="protein sequence ID" value="OGZ08560.1"/>
    <property type="molecule type" value="Genomic_DNA"/>
</dbReference>
<dbReference type="InterPro" id="IPR027417">
    <property type="entry name" value="P-loop_NTPase"/>
</dbReference>
<dbReference type="InterPro" id="IPR041682">
    <property type="entry name" value="AAA_14"/>
</dbReference>
<dbReference type="AlphaFoldDB" id="A0A1G2D6I1"/>
<comment type="caution">
    <text evidence="3">The sequence shown here is derived from an EMBL/GenBank/DDBJ whole genome shotgun (WGS) entry which is preliminary data.</text>
</comment>
<dbReference type="Pfam" id="PF13635">
    <property type="entry name" value="DUF4143"/>
    <property type="match status" value="1"/>
</dbReference>
<gene>
    <name evidence="3" type="ORF">A3D65_04880</name>
</gene>
<dbReference type="Pfam" id="PF13173">
    <property type="entry name" value="AAA_14"/>
    <property type="match status" value="1"/>
</dbReference>
<keyword evidence="1" id="KW-0238">DNA-binding</keyword>
<dbReference type="SMART" id="SM00382">
    <property type="entry name" value="AAA"/>
    <property type="match status" value="1"/>
</dbReference>
<protein>
    <recommendedName>
        <fullName evidence="2">AAA+ ATPase domain-containing protein</fullName>
    </recommendedName>
</protein>
<organism evidence="3 4">
    <name type="scientific">Candidatus Lloydbacteria bacterium RIFCSPHIGHO2_02_FULL_50_13</name>
    <dbReference type="NCBI Taxonomy" id="1798661"/>
    <lineage>
        <taxon>Bacteria</taxon>
        <taxon>Candidatus Lloydiibacteriota</taxon>
    </lineage>
</organism>
<reference evidence="3 4" key="1">
    <citation type="journal article" date="2016" name="Nat. Commun.">
        <title>Thousands of microbial genomes shed light on interconnected biogeochemical processes in an aquifer system.</title>
        <authorList>
            <person name="Anantharaman K."/>
            <person name="Brown C.T."/>
            <person name="Hug L.A."/>
            <person name="Sharon I."/>
            <person name="Castelle C.J."/>
            <person name="Probst A.J."/>
            <person name="Thomas B.C."/>
            <person name="Singh A."/>
            <person name="Wilkins M.J."/>
            <person name="Karaoz U."/>
            <person name="Brodie E.L."/>
            <person name="Williams K.H."/>
            <person name="Hubbard S.S."/>
            <person name="Banfield J.F."/>
        </authorList>
    </citation>
    <scope>NUCLEOTIDE SEQUENCE [LARGE SCALE GENOMIC DNA]</scope>
</reference>
<dbReference type="InterPro" id="IPR025420">
    <property type="entry name" value="DUF4143"/>
</dbReference>
<dbReference type="PANTHER" id="PTHR43566">
    <property type="entry name" value="CONSERVED PROTEIN"/>
    <property type="match status" value="1"/>
</dbReference>
<proteinExistence type="predicted"/>
<sequence>MYIERNLEKVLKNRLFGGKVIILYGPRQSGKTTLVKHVVSEFGTKVRFIDCELLENRELLTNRKGSELFSLVQGFNMVVFDEAQVIPNIGSVLKTLYDHHPEVQCIATGSSSFDLANAVSEPLTGRSLEFTLYPLSLNELASNAFDAEEKIAELMRFGGYPGLTGLSEEEKILRLKTLVSQYLYKNVLAVGGIKKPELIIQLLKLLAFQMGNEVSYRELAAQLKTSQQTVERYVDLLEKNFVIVRLPPFAKNLRNEVTRSKKIYFVDLGIRNALIDAFAPIDPLLRNDVGGLFESCMIVERTKHIAHNGRAPIARYFWRTFTQLEIDYVEEREGRILAYEFKWNTAKPPSVPRTFTDAYHNATFTPVSPPTAFSFVTGL</sequence>
<evidence type="ECO:0000256" key="1">
    <source>
        <dbReference type="ARBA" id="ARBA00023125"/>
    </source>
</evidence>
<dbReference type="InterPro" id="IPR036388">
    <property type="entry name" value="WH-like_DNA-bd_sf"/>
</dbReference>
<dbReference type="Gene3D" id="1.10.10.10">
    <property type="entry name" value="Winged helix-like DNA-binding domain superfamily/Winged helix DNA-binding domain"/>
    <property type="match status" value="1"/>
</dbReference>
<dbReference type="InterPro" id="IPR036390">
    <property type="entry name" value="WH_DNA-bd_sf"/>
</dbReference>
<accession>A0A1G2D6I1</accession>
<evidence type="ECO:0000259" key="2">
    <source>
        <dbReference type="SMART" id="SM00382"/>
    </source>
</evidence>
<dbReference type="SUPFAM" id="SSF46785">
    <property type="entry name" value="Winged helix' DNA-binding domain"/>
    <property type="match status" value="1"/>
</dbReference>
<dbReference type="PANTHER" id="PTHR43566:SF1">
    <property type="entry name" value="AAA+ ATPASE DOMAIN-CONTAINING PROTEIN"/>
    <property type="match status" value="1"/>
</dbReference>
<dbReference type="SUPFAM" id="SSF52540">
    <property type="entry name" value="P-loop containing nucleoside triphosphate hydrolases"/>
    <property type="match status" value="1"/>
</dbReference>
<dbReference type="InterPro" id="IPR003593">
    <property type="entry name" value="AAA+_ATPase"/>
</dbReference>
<feature type="domain" description="AAA+ ATPase" evidence="2">
    <location>
        <begin position="17"/>
        <end position="134"/>
    </location>
</feature>
<dbReference type="GO" id="GO:0003677">
    <property type="term" value="F:DNA binding"/>
    <property type="evidence" value="ECO:0007669"/>
    <property type="project" value="UniProtKB-KW"/>
</dbReference>
<dbReference type="Proteomes" id="UP000177996">
    <property type="component" value="Unassembled WGS sequence"/>
</dbReference>